<dbReference type="AlphaFoldDB" id="A0A4Z0MQ07"/>
<dbReference type="Pfam" id="PF13568">
    <property type="entry name" value="OMP_b-brl_2"/>
    <property type="match status" value="1"/>
</dbReference>
<protein>
    <submittedName>
        <fullName evidence="4">PorT family protein</fullName>
    </submittedName>
</protein>
<evidence type="ECO:0000313" key="5">
    <source>
        <dbReference type="Proteomes" id="UP000298284"/>
    </source>
</evidence>
<feature type="region of interest" description="Disordered" evidence="1">
    <location>
        <begin position="94"/>
        <end position="143"/>
    </location>
</feature>
<accession>A0A4Z0MQ07</accession>
<keyword evidence="2" id="KW-0812">Transmembrane</keyword>
<evidence type="ECO:0000313" key="4">
    <source>
        <dbReference type="EMBL" id="TGD81428.1"/>
    </source>
</evidence>
<dbReference type="OrthoDB" id="868254at2"/>
<organism evidence="4 5">
    <name type="scientific">Hymenobacter wooponensis</name>
    <dbReference type="NCBI Taxonomy" id="1525360"/>
    <lineage>
        <taxon>Bacteria</taxon>
        <taxon>Pseudomonadati</taxon>
        <taxon>Bacteroidota</taxon>
        <taxon>Cytophagia</taxon>
        <taxon>Cytophagales</taxon>
        <taxon>Hymenobacteraceae</taxon>
        <taxon>Hymenobacter</taxon>
    </lineage>
</organism>
<feature type="domain" description="Outer membrane protein beta-barrel" evidence="3">
    <location>
        <begin position="298"/>
        <end position="481"/>
    </location>
</feature>
<comment type="caution">
    <text evidence="4">The sequence shown here is derived from an EMBL/GenBank/DDBJ whole genome shotgun (WGS) entry which is preliminary data.</text>
</comment>
<reference evidence="4 5" key="1">
    <citation type="submission" date="2019-04" db="EMBL/GenBank/DDBJ databases">
        <authorList>
            <person name="Feng G."/>
            <person name="Zhang J."/>
            <person name="Zhu H."/>
        </authorList>
    </citation>
    <scope>NUCLEOTIDE SEQUENCE [LARGE SCALE GENOMIC DNA]</scope>
    <source>
        <strain evidence="4 5">JCM 19491</strain>
    </source>
</reference>
<keyword evidence="2" id="KW-1133">Transmembrane helix</keyword>
<keyword evidence="5" id="KW-1185">Reference proteome</keyword>
<dbReference type="InterPro" id="IPR025665">
    <property type="entry name" value="Beta-barrel_OMP_2"/>
</dbReference>
<proteinExistence type="predicted"/>
<feature type="compositionally biased region" description="Polar residues" evidence="1">
    <location>
        <begin position="122"/>
        <end position="133"/>
    </location>
</feature>
<gene>
    <name evidence="4" type="ORF">EU557_07665</name>
</gene>
<dbReference type="Proteomes" id="UP000298284">
    <property type="component" value="Unassembled WGS sequence"/>
</dbReference>
<evidence type="ECO:0000256" key="1">
    <source>
        <dbReference type="SAM" id="MobiDB-lite"/>
    </source>
</evidence>
<sequence>MASAPNNMSNNPRPSGDLEHLFRQTFAEAEIQPRTNLWEQLDHELVVQQNDSYRRRLVVHRWVAAACLLLALGFGGWAALWQLNKGKAGQIASSDARSGNAASGLGTGASTEGRAAQAGPEGSTTELATTGAQPNAAGETSGLLATGPLGQSEAYTSAAGAADNMYAAAGATAAAREQAYQAGHLGSYAATSYPKDYSRSGSAAEGGINYGFASQGQYGAATASDQLMGLSYLTSRLRSSLGLGLPDTLKPSLLAQPAPAASQLAAVTAPEPEEREAPKLWHRLRVGGTYAASAYNPNINFSQADSKLKADALTLALNSYYREDAETEYRRNLRAGLAQRVALTVDYAINKKWSVGSGVEVAEQRAKSATSYGFIDGKQVRSSDLVLFSSAMRAPTAQVARTTSYRYRSASVPVMVRYGSSKPGASLYAKVGAAVNVLLNSHSELEGSPAVTRTYTLSSQDSPYRKVMTTVRGGAGVRYQPATAKWSMAVGPVAEAGLTTLNAHPNQATLHQSRPYSIGLEATVEFGTTRPVVALH</sequence>
<evidence type="ECO:0000256" key="2">
    <source>
        <dbReference type="SAM" id="Phobius"/>
    </source>
</evidence>
<keyword evidence="2" id="KW-0472">Membrane</keyword>
<dbReference type="EMBL" id="SRKZ01000002">
    <property type="protein sequence ID" value="TGD81428.1"/>
    <property type="molecule type" value="Genomic_DNA"/>
</dbReference>
<evidence type="ECO:0000259" key="3">
    <source>
        <dbReference type="Pfam" id="PF13568"/>
    </source>
</evidence>
<name>A0A4Z0MQ07_9BACT</name>
<feature type="transmembrane region" description="Helical" evidence="2">
    <location>
        <begin position="62"/>
        <end position="83"/>
    </location>
</feature>